<proteinExistence type="predicted"/>
<dbReference type="Proteomes" id="UP001150581">
    <property type="component" value="Unassembled WGS sequence"/>
</dbReference>
<keyword evidence="2" id="KW-1185">Reference proteome</keyword>
<dbReference type="EMBL" id="JANBPG010000016">
    <property type="protein sequence ID" value="KAJ1901752.1"/>
    <property type="molecule type" value="Genomic_DNA"/>
</dbReference>
<gene>
    <name evidence="1" type="primary">pso2</name>
    <name evidence="1" type="ORF">LPJ66_000533</name>
</gene>
<accession>A0ACC1IVT8</accession>
<name>A0ACC1IVT8_9FUNG</name>
<evidence type="ECO:0000313" key="1">
    <source>
        <dbReference type="EMBL" id="KAJ1901752.1"/>
    </source>
</evidence>
<organism evidence="1 2">
    <name type="scientific">Kickxella alabastrina</name>
    <dbReference type="NCBI Taxonomy" id="61397"/>
    <lineage>
        <taxon>Eukaryota</taxon>
        <taxon>Fungi</taxon>
        <taxon>Fungi incertae sedis</taxon>
        <taxon>Zoopagomycota</taxon>
        <taxon>Kickxellomycotina</taxon>
        <taxon>Kickxellomycetes</taxon>
        <taxon>Kickxellales</taxon>
        <taxon>Kickxellaceae</taxon>
        <taxon>Kickxella</taxon>
    </lineage>
</organism>
<protein>
    <submittedName>
        <fullName evidence="1">Repair protein PSO2 SNM1</fullName>
    </submittedName>
</protein>
<sequence>MSSQNDAHACSTKRKIEAADPPVTAPIESKSSKSPRRADNAETGETVVCPLCQVTLSHLSVEKAELHVNGCLDVVVLEEKKANRSRRSITAALLSPKLASAKEQQAAHPFKAEMLAATTEQISQVLDHLVNGSSIEAMFREIELVAFKPESPPQGAYTYVYELPSDSVTWQPAMSPRSTNPKRQPKPLPSYKRMPGTTFTVDAFKYGILDFCTAYFLTHFHSDLYGGLTKGFTGDIYCSRITANCITAKYGTDQSRIHAMPMNTRCIVQGVYVTLIDAEHCPGAAIILFEIPGGPGSQPTRIVHTGDFRASRSHVDQILSVFGTDLTVPVTPELLDSATDIFKSHLPDMHELPIIDYIYLDTTYLEPTYSFPKQSQVIETVGRFCHDIYRDPGYLPSYLNNVRNSTKQSGQLNPVDSENANTLQSPAPPLATKISLITQWFRPLQRSFVPKLDSTTIAGTNSGYKRNNILFVVGTYTIGKEKLFIEIACQIQSKIFVSKDKRKLLECIASPSVLALLTDNMYEAQVHAVSLGMINMRGMAEYLASLQPKSKFTSIVAFSPTGWSHAGPYIPGRREALSPILPKAPSAAELDLVLKTGSIEALSSLLAHSAHTGDDKQRFGLDKLKPRGSSNKVTIFPVPYSEHSSFAELARFVWSLRAEQVIPTVFSTSDKNYQANCWLHHWHELKTLSGSRICQGIDAASAAERSHCLQVARLDMLLE</sequence>
<reference evidence="1" key="1">
    <citation type="submission" date="2022-07" db="EMBL/GenBank/DDBJ databases">
        <title>Phylogenomic reconstructions and comparative analyses of Kickxellomycotina fungi.</title>
        <authorList>
            <person name="Reynolds N.K."/>
            <person name="Stajich J.E."/>
            <person name="Barry K."/>
            <person name="Grigoriev I.V."/>
            <person name="Crous P."/>
            <person name="Smith M.E."/>
        </authorList>
    </citation>
    <scope>NUCLEOTIDE SEQUENCE</scope>
    <source>
        <strain evidence="1">Benny 63K</strain>
    </source>
</reference>
<comment type="caution">
    <text evidence="1">The sequence shown here is derived from an EMBL/GenBank/DDBJ whole genome shotgun (WGS) entry which is preliminary data.</text>
</comment>
<evidence type="ECO:0000313" key="2">
    <source>
        <dbReference type="Proteomes" id="UP001150581"/>
    </source>
</evidence>